<evidence type="ECO:0000313" key="1">
    <source>
        <dbReference type="EMBL" id="KAJ8110508.1"/>
    </source>
</evidence>
<evidence type="ECO:0000313" key="2">
    <source>
        <dbReference type="Proteomes" id="UP001153331"/>
    </source>
</evidence>
<gene>
    <name evidence="1" type="ORF">OPT61_g6664</name>
</gene>
<dbReference type="EMBL" id="JAPHNI010000492">
    <property type="protein sequence ID" value="KAJ8110508.1"/>
    <property type="molecule type" value="Genomic_DNA"/>
</dbReference>
<protein>
    <submittedName>
        <fullName evidence="1">Uncharacterized protein</fullName>
    </submittedName>
</protein>
<accession>A0ACC2I647</accession>
<proteinExistence type="predicted"/>
<keyword evidence="2" id="KW-1185">Reference proteome</keyword>
<comment type="caution">
    <text evidence="1">The sequence shown here is derived from an EMBL/GenBank/DDBJ whole genome shotgun (WGS) entry which is preliminary data.</text>
</comment>
<dbReference type="Proteomes" id="UP001153331">
    <property type="component" value="Unassembled WGS sequence"/>
</dbReference>
<organism evidence="1 2">
    <name type="scientific">Boeremia exigua</name>
    <dbReference type="NCBI Taxonomy" id="749465"/>
    <lineage>
        <taxon>Eukaryota</taxon>
        <taxon>Fungi</taxon>
        <taxon>Dikarya</taxon>
        <taxon>Ascomycota</taxon>
        <taxon>Pezizomycotina</taxon>
        <taxon>Dothideomycetes</taxon>
        <taxon>Pleosporomycetidae</taxon>
        <taxon>Pleosporales</taxon>
        <taxon>Pleosporineae</taxon>
        <taxon>Didymellaceae</taxon>
        <taxon>Boeremia</taxon>
    </lineage>
</organism>
<reference evidence="1" key="1">
    <citation type="submission" date="2022-11" db="EMBL/GenBank/DDBJ databases">
        <title>Genome Sequence of Boeremia exigua.</title>
        <authorList>
            <person name="Buettner E."/>
        </authorList>
    </citation>
    <scope>NUCLEOTIDE SEQUENCE</scope>
    <source>
        <strain evidence="1">CU02</strain>
    </source>
</reference>
<name>A0ACC2I647_9PLEO</name>
<sequence>MSQHTSAFKVYDEAAHAILGSSPRLELLLEKDCPFAHEAGVFIPEADLLFVTSNQYLHSETKEKHIHISRITLPPSIHSTETTCTEITTNNVPLANGGINYKEGILFCAQGTLSTPGGLAYMPLLPNHTTSTSYASEMLTTSFHNRPFNSPNDVVVHSDGSLWFTDPIYGSEQGIRPPPQLPNQVYRFDPRTRGIRAVADGFGRPNGICFSPDERICYVTDTDWIHGDGTTDGTRVSHIYAFDVQVYSGQPFLINRRLFAMADTGIPDGIKCDVNGDVYSGCGDGVNIWSPGGVLLAKILVDGGVANFCFGKDGQMFLLNETRLWRAQIAPESKGALLESSQLVATSVPKPDVARKSPTMTGSRQPWHLLIRKHSIRLVLDFSYIDILPTHLTHCTQQPQQPQPPAWCYDPVTCVHSHQLATSPARNNLNYLATSYEIKSSQQNTANEFKAMQNKTTSDILELKSTITFLSADVKILHATYLNKVDLGAIEQHNSKFITKSMAGITLLAIAISIASVFGSYNPKDER</sequence>